<organism evidence="1 2">
    <name type="scientific">Marvinbryantia formatexigens DSM 14469</name>
    <dbReference type="NCBI Taxonomy" id="478749"/>
    <lineage>
        <taxon>Bacteria</taxon>
        <taxon>Bacillati</taxon>
        <taxon>Bacillota</taxon>
        <taxon>Clostridia</taxon>
        <taxon>Lachnospirales</taxon>
        <taxon>Lachnospiraceae</taxon>
        <taxon>Marvinbryantia</taxon>
    </lineage>
</organism>
<reference evidence="1" key="1">
    <citation type="submission" date="2009-07" db="EMBL/GenBank/DDBJ databases">
        <authorList>
            <person name="Weinstock G."/>
            <person name="Sodergren E."/>
            <person name="Clifton S."/>
            <person name="Fulton L."/>
            <person name="Fulton B."/>
            <person name="Courtney L."/>
            <person name="Fronick C."/>
            <person name="Harrison M."/>
            <person name="Strong C."/>
            <person name="Farmer C."/>
            <person name="Delahaunty K."/>
            <person name="Markovic C."/>
            <person name="Hall O."/>
            <person name="Minx P."/>
            <person name="Tomlinson C."/>
            <person name="Mitreva M."/>
            <person name="Nelson J."/>
            <person name="Hou S."/>
            <person name="Wollam A."/>
            <person name="Pepin K.H."/>
            <person name="Johnson M."/>
            <person name="Bhonagiri V."/>
            <person name="Nash W.E."/>
            <person name="Warren W."/>
            <person name="Chinwalla A."/>
            <person name="Mardis E.R."/>
            <person name="Wilson R.K."/>
        </authorList>
    </citation>
    <scope>NUCLEOTIDE SEQUENCE [LARGE SCALE GENOMIC DNA]</scope>
    <source>
        <strain evidence="1">DSM 14469</strain>
    </source>
</reference>
<dbReference type="AlphaFoldDB" id="C6LHV1"/>
<name>C6LHV1_9FIRM</name>
<sequence length="464" mass="53917">MFVSEYFGLDDELDKMGVFDCVLDNDSRFFINLMRLKVSDVPEFKDAYQRINDYFSEIATLLNASDSKEDKLYKTAFKRFKPLEINGINLGFSESKHGAAFGEKLRRQVISDAFDIVKKGILYPEIFQLVSLFEENIGPDRLSDMISTIIYPDIVTYTKRIQRELKLNKENYPDCIFREDGLIVNPYKGCEILFLPIDILHELPIAQCWDDIDRVVSENENIRREINEAIGQEWSRWYARDKKAYLKEYIFKDPERCSRVIEGYKKSEIEKYDLNLDIDYFVEKLIKVMKKAGIHFVVENAKRKDSFEAAIDVLNIFKEWIEYNKGWDTIQSAESKKREKIIQRLVHLGAKNYISANDLDISFEPDAGRGPVDFKVSRGGDKTIVEIKLSTNDQYLHGYEEQVEEYSRAECTDKMIYVFIDLGNPGRLKKLTNIHDANIKNDKKVPELLLIDSTAKAAASTYSK</sequence>
<accession>C6LHV1</accession>
<evidence type="ECO:0000313" key="2">
    <source>
        <dbReference type="Proteomes" id="UP000005561"/>
    </source>
</evidence>
<comment type="caution">
    <text evidence="1">The sequence shown here is derived from an EMBL/GenBank/DDBJ whole genome shotgun (WGS) entry which is preliminary data.</text>
</comment>
<dbReference type="Proteomes" id="UP000005561">
    <property type="component" value="Unassembled WGS sequence"/>
</dbReference>
<gene>
    <name evidence="1" type="ORF">BRYFOR_08215</name>
</gene>
<proteinExistence type="predicted"/>
<protein>
    <submittedName>
        <fullName evidence="1">Uncharacterized protein</fullName>
    </submittedName>
</protein>
<dbReference type="EMBL" id="ACCL02000015">
    <property type="protein sequence ID" value="EET59841.1"/>
    <property type="molecule type" value="Genomic_DNA"/>
</dbReference>
<dbReference type="RefSeq" id="WP_006862999.1">
    <property type="nucleotide sequence ID" value="NZ_ACCL02000015.1"/>
</dbReference>
<keyword evidence="2" id="KW-1185">Reference proteome</keyword>
<dbReference type="eggNOG" id="ENOG502ZABR">
    <property type="taxonomic scope" value="Bacteria"/>
</dbReference>
<dbReference type="OrthoDB" id="212459at2"/>
<evidence type="ECO:0000313" key="1">
    <source>
        <dbReference type="EMBL" id="EET59841.1"/>
    </source>
</evidence>